<reference evidence="1" key="1">
    <citation type="submission" date="2018-02" db="EMBL/GenBank/DDBJ databases">
        <title>Rhizophora mucronata_Transcriptome.</title>
        <authorList>
            <person name="Meera S.P."/>
            <person name="Sreeshan A."/>
            <person name="Augustine A."/>
        </authorList>
    </citation>
    <scope>NUCLEOTIDE SEQUENCE</scope>
    <source>
        <tissue evidence="1">Leaf</tissue>
    </source>
</reference>
<proteinExistence type="predicted"/>
<dbReference type="EMBL" id="GGEC01000497">
    <property type="protein sequence ID" value="MBW80980.1"/>
    <property type="molecule type" value="Transcribed_RNA"/>
</dbReference>
<sequence>MRKNSHSITQNHNFFFFFFFSLEKSLMTFHIKPKFKGNSLCITF</sequence>
<evidence type="ECO:0000313" key="1">
    <source>
        <dbReference type="EMBL" id="MBW80980.1"/>
    </source>
</evidence>
<organism evidence="1">
    <name type="scientific">Rhizophora mucronata</name>
    <name type="common">Asiatic mangrove</name>
    <dbReference type="NCBI Taxonomy" id="61149"/>
    <lineage>
        <taxon>Eukaryota</taxon>
        <taxon>Viridiplantae</taxon>
        <taxon>Streptophyta</taxon>
        <taxon>Embryophyta</taxon>
        <taxon>Tracheophyta</taxon>
        <taxon>Spermatophyta</taxon>
        <taxon>Magnoliopsida</taxon>
        <taxon>eudicotyledons</taxon>
        <taxon>Gunneridae</taxon>
        <taxon>Pentapetalae</taxon>
        <taxon>rosids</taxon>
        <taxon>fabids</taxon>
        <taxon>Malpighiales</taxon>
        <taxon>Rhizophoraceae</taxon>
        <taxon>Rhizophora</taxon>
    </lineage>
</organism>
<accession>A0A2P2IIC9</accession>
<name>A0A2P2IIC9_RHIMU</name>
<dbReference type="AlphaFoldDB" id="A0A2P2IIC9"/>
<protein>
    <submittedName>
        <fullName evidence="1">Uncharacterized protein</fullName>
    </submittedName>
</protein>